<feature type="compositionally biased region" description="Polar residues" evidence="1">
    <location>
        <begin position="35"/>
        <end position="52"/>
    </location>
</feature>
<gene>
    <name evidence="2" type="ORF">TNCT_170021</name>
</gene>
<proteinExistence type="predicted"/>
<name>A0A8X6EXP8_TRICU</name>
<sequence>MRKRQKIVKAPHVSSRKTAVYRKMEHSSDEEEKFNPSSSKSETDNLSAANLDQDSDIGDSEEVHFEIKSSNKKPFFEKY</sequence>
<evidence type="ECO:0000313" key="2">
    <source>
        <dbReference type="EMBL" id="GFQ64192.1"/>
    </source>
</evidence>
<organism evidence="2 3">
    <name type="scientific">Trichonephila clavata</name>
    <name type="common">Joro spider</name>
    <name type="synonym">Nephila clavata</name>
    <dbReference type="NCBI Taxonomy" id="2740835"/>
    <lineage>
        <taxon>Eukaryota</taxon>
        <taxon>Metazoa</taxon>
        <taxon>Ecdysozoa</taxon>
        <taxon>Arthropoda</taxon>
        <taxon>Chelicerata</taxon>
        <taxon>Arachnida</taxon>
        <taxon>Araneae</taxon>
        <taxon>Araneomorphae</taxon>
        <taxon>Entelegynae</taxon>
        <taxon>Araneoidea</taxon>
        <taxon>Nephilidae</taxon>
        <taxon>Trichonephila</taxon>
    </lineage>
</organism>
<protein>
    <submittedName>
        <fullName evidence="2">Uncharacterized protein</fullName>
    </submittedName>
</protein>
<comment type="caution">
    <text evidence="2">The sequence shown here is derived from an EMBL/GenBank/DDBJ whole genome shotgun (WGS) entry which is preliminary data.</text>
</comment>
<accession>A0A8X6EXP8</accession>
<reference evidence="2" key="1">
    <citation type="submission" date="2020-07" db="EMBL/GenBank/DDBJ databases">
        <title>Multicomponent nature underlies the extraordinary mechanical properties of spider dragline silk.</title>
        <authorList>
            <person name="Kono N."/>
            <person name="Nakamura H."/>
            <person name="Mori M."/>
            <person name="Yoshida Y."/>
            <person name="Ohtoshi R."/>
            <person name="Malay A.D."/>
            <person name="Moran D.A.P."/>
            <person name="Tomita M."/>
            <person name="Numata K."/>
            <person name="Arakawa K."/>
        </authorList>
    </citation>
    <scope>NUCLEOTIDE SEQUENCE</scope>
</reference>
<dbReference type="AlphaFoldDB" id="A0A8X6EXP8"/>
<feature type="region of interest" description="Disordered" evidence="1">
    <location>
        <begin position="1"/>
        <end position="64"/>
    </location>
</feature>
<evidence type="ECO:0000256" key="1">
    <source>
        <dbReference type="SAM" id="MobiDB-lite"/>
    </source>
</evidence>
<keyword evidence="3" id="KW-1185">Reference proteome</keyword>
<dbReference type="OrthoDB" id="6435869at2759"/>
<dbReference type="Proteomes" id="UP000887116">
    <property type="component" value="Unassembled WGS sequence"/>
</dbReference>
<dbReference type="EMBL" id="BMAO01019971">
    <property type="protein sequence ID" value="GFQ64192.1"/>
    <property type="molecule type" value="Genomic_DNA"/>
</dbReference>
<evidence type="ECO:0000313" key="3">
    <source>
        <dbReference type="Proteomes" id="UP000887116"/>
    </source>
</evidence>